<keyword evidence="2" id="KW-1185">Reference proteome</keyword>
<dbReference type="Proteomes" id="UP000036681">
    <property type="component" value="Unplaced"/>
</dbReference>
<name>A0A0M3HM87_ASCLU</name>
<sequence>MGVLQSSRSSLVGVKTLLLQCINVELLFERERSQRRRAFMHVTKCIFAAERSRVVLDFDTHNYAIPESDTTTHIHLGMDHHPRIGHNHTQTSAEMDYYPGVRHS</sequence>
<dbReference type="WBParaSite" id="ALUE_0000263201-mRNA-1">
    <property type="protein sequence ID" value="ALUE_0000263201-mRNA-1"/>
    <property type="gene ID" value="ALUE_0000263201"/>
</dbReference>
<evidence type="ECO:0000313" key="3">
    <source>
        <dbReference type="WBParaSite" id="ALUE_0000263201-mRNA-1"/>
    </source>
</evidence>
<organism evidence="2 3">
    <name type="scientific">Ascaris lumbricoides</name>
    <name type="common">Giant roundworm</name>
    <dbReference type="NCBI Taxonomy" id="6252"/>
    <lineage>
        <taxon>Eukaryota</taxon>
        <taxon>Metazoa</taxon>
        <taxon>Ecdysozoa</taxon>
        <taxon>Nematoda</taxon>
        <taxon>Chromadorea</taxon>
        <taxon>Rhabditida</taxon>
        <taxon>Spirurina</taxon>
        <taxon>Ascaridomorpha</taxon>
        <taxon>Ascaridoidea</taxon>
        <taxon>Ascarididae</taxon>
        <taxon>Ascaris</taxon>
    </lineage>
</organism>
<accession>A0A0M3HM87</accession>
<evidence type="ECO:0000256" key="1">
    <source>
        <dbReference type="SAM" id="MobiDB-lite"/>
    </source>
</evidence>
<evidence type="ECO:0000313" key="2">
    <source>
        <dbReference type="Proteomes" id="UP000036681"/>
    </source>
</evidence>
<feature type="region of interest" description="Disordered" evidence="1">
    <location>
        <begin position="83"/>
        <end position="104"/>
    </location>
</feature>
<proteinExistence type="predicted"/>
<reference evidence="3" key="1">
    <citation type="submission" date="2017-02" db="UniProtKB">
        <authorList>
            <consortium name="WormBaseParasite"/>
        </authorList>
    </citation>
    <scope>IDENTIFICATION</scope>
</reference>
<protein>
    <submittedName>
        <fullName evidence="3">Secreted protein</fullName>
    </submittedName>
</protein>
<dbReference type="AlphaFoldDB" id="A0A0M3HM87"/>